<dbReference type="InterPro" id="IPR011047">
    <property type="entry name" value="Quinoprotein_ADH-like_sf"/>
</dbReference>
<feature type="domain" description="Pyrrolo-quinoline quinone repeat" evidence="1">
    <location>
        <begin position="278"/>
        <end position="354"/>
    </location>
</feature>
<gene>
    <name evidence="2" type="ORF">ENJ15_04960</name>
</gene>
<accession>A0A7V5RQ01</accession>
<dbReference type="Proteomes" id="UP000885771">
    <property type="component" value="Unassembled WGS sequence"/>
</dbReference>
<proteinExistence type="predicted"/>
<evidence type="ECO:0000259" key="1">
    <source>
        <dbReference type="Pfam" id="PF13360"/>
    </source>
</evidence>
<dbReference type="Pfam" id="PF13360">
    <property type="entry name" value="PQQ_2"/>
    <property type="match status" value="2"/>
</dbReference>
<evidence type="ECO:0000313" key="2">
    <source>
        <dbReference type="EMBL" id="HHM02342.1"/>
    </source>
</evidence>
<feature type="domain" description="Pyrrolo-quinoline quinone repeat" evidence="1">
    <location>
        <begin position="134"/>
        <end position="273"/>
    </location>
</feature>
<dbReference type="AlphaFoldDB" id="A0A7V5RQ01"/>
<name>A0A7V5RQ01_CALAY</name>
<dbReference type="SUPFAM" id="SSF50998">
    <property type="entry name" value="Quinoprotein alcohol dehydrogenase-like"/>
    <property type="match status" value="1"/>
</dbReference>
<organism evidence="2">
    <name type="scientific">Caldithrix abyssi</name>
    <dbReference type="NCBI Taxonomy" id="187145"/>
    <lineage>
        <taxon>Bacteria</taxon>
        <taxon>Pseudomonadati</taxon>
        <taxon>Calditrichota</taxon>
        <taxon>Calditrichia</taxon>
        <taxon>Calditrichales</taxon>
        <taxon>Calditrichaceae</taxon>
        <taxon>Caldithrix</taxon>
    </lineage>
</organism>
<sequence>MGFLMKYLVLIILTLLAFSCARPRLNRAPAMPPVARETPAMLKGFSALIEGRSLEIGHNAIPRLLRRDNLLFYITLDGYYYQVNLNTLESEGDIRINEGIRGTPVMNYPLLFFSTARGNEGMPVYDLKRARVIREEALGQSVSSMLLAGDRLMHCAADGRITALTTPSLKTAWSVELGQDIVSDALIEGKNLIVGGRDGRLASYRLRDGQLNWSIDLPDAFYTAPVLSQKALYWAAYSGTVYRVNTGTGEKEQTLPGSVPVYQSPAVNDSLLFVPYGDGRLIAFSQNNGRALWARQLDGPFSAPLLLTANVLYCSQMSEKFYILSLENGTILHEAKLSGRSLSTPLQWKKRLFLFLSPGIIQEYKDAQ</sequence>
<reference evidence="2" key="1">
    <citation type="journal article" date="2020" name="mSystems">
        <title>Genome- and Community-Level Interaction Insights into Carbon Utilization and Element Cycling Functions of Hydrothermarchaeota in Hydrothermal Sediment.</title>
        <authorList>
            <person name="Zhou Z."/>
            <person name="Liu Y."/>
            <person name="Xu W."/>
            <person name="Pan J."/>
            <person name="Luo Z.H."/>
            <person name="Li M."/>
        </authorList>
    </citation>
    <scope>NUCLEOTIDE SEQUENCE [LARGE SCALE GENOMIC DNA]</scope>
    <source>
        <strain evidence="2">HyVt-460</strain>
    </source>
</reference>
<dbReference type="InterPro" id="IPR015943">
    <property type="entry name" value="WD40/YVTN_repeat-like_dom_sf"/>
</dbReference>
<dbReference type="InterPro" id="IPR002372">
    <property type="entry name" value="PQQ_rpt_dom"/>
</dbReference>
<dbReference type="PANTHER" id="PTHR34512:SF30">
    <property type="entry name" value="OUTER MEMBRANE PROTEIN ASSEMBLY FACTOR BAMB"/>
    <property type="match status" value="1"/>
</dbReference>
<dbReference type="PANTHER" id="PTHR34512">
    <property type="entry name" value="CELL SURFACE PROTEIN"/>
    <property type="match status" value="1"/>
</dbReference>
<protein>
    <recommendedName>
        <fullName evidence="1">Pyrrolo-quinoline quinone repeat domain-containing protein</fullName>
    </recommendedName>
</protein>
<dbReference type="EMBL" id="DRLI01000187">
    <property type="protein sequence ID" value="HHM02342.1"/>
    <property type="molecule type" value="Genomic_DNA"/>
</dbReference>
<comment type="caution">
    <text evidence="2">The sequence shown here is derived from an EMBL/GenBank/DDBJ whole genome shotgun (WGS) entry which is preliminary data.</text>
</comment>
<dbReference type="SMART" id="SM00564">
    <property type="entry name" value="PQQ"/>
    <property type="match status" value="4"/>
</dbReference>
<dbReference type="InterPro" id="IPR018391">
    <property type="entry name" value="PQQ_b-propeller_rpt"/>
</dbReference>
<dbReference type="PROSITE" id="PS51257">
    <property type="entry name" value="PROKAR_LIPOPROTEIN"/>
    <property type="match status" value="1"/>
</dbReference>
<dbReference type="Gene3D" id="2.130.10.10">
    <property type="entry name" value="YVTN repeat-like/Quinoprotein amine dehydrogenase"/>
    <property type="match status" value="1"/>
</dbReference>